<dbReference type="PANTHER" id="PTHR11895">
    <property type="entry name" value="TRANSAMIDASE"/>
    <property type="match status" value="1"/>
</dbReference>
<dbReference type="InterPro" id="IPR000120">
    <property type="entry name" value="Amidase"/>
</dbReference>
<dbReference type="PROSITE" id="PS00571">
    <property type="entry name" value="AMIDASES"/>
    <property type="match status" value="1"/>
</dbReference>
<comment type="similarity">
    <text evidence="1">Belongs to the amidase family.</text>
</comment>
<dbReference type="Proteomes" id="UP000481109">
    <property type="component" value="Unassembled WGS sequence"/>
</dbReference>
<dbReference type="AlphaFoldDB" id="A0A6G4XUW4"/>
<gene>
    <name evidence="3" type="ORF">G6045_33620</name>
</gene>
<dbReference type="PANTHER" id="PTHR11895:SF7">
    <property type="entry name" value="GLUTAMYL-TRNA(GLN) AMIDOTRANSFERASE SUBUNIT A, MITOCHONDRIAL"/>
    <property type="match status" value="1"/>
</dbReference>
<dbReference type="Gene3D" id="3.90.1300.10">
    <property type="entry name" value="Amidase signature (AS) domain"/>
    <property type="match status" value="1"/>
</dbReference>
<comment type="caution">
    <text evidence="3">The sequence shown here is derived from an EMBL/GenBank/DDBJ whole genome shotgun (WGS) entry which is preliminary data.</text>
</comment>
<sequence length="477" mass="51054">MPEQRQGQGQKQGQLHELSALEQAAAIRGGELSPVELVEHYLARIENLNERVGAFSYVAADQARAVASQAEKRLGEDGLPPLFGVPTAIKDLTGTSDMPTSFGSAAFRGFTPPVEAHLVRLLREAGTISLGKLNSAEFGLSAYSDTYAGSARTPWDLTRTAGGSSGGSGAAVAAGLVPFAHGNDAGGSIRVPASVCGVFGFKASRGRISNGPLGLDPVVQLCQGPLSRTVADAAAMLDAMAGPVPGDLFWAPPLPDGESFLGWSRREPGKLRIGRFSDPGSEEVSVHPDVLAAYEQATELLVSLGHEVEEIEPPFGRAMVEEFQDVWSVRSLRVPVADEEELLPLTRHWRARGRSVSSERFLGALQDMQLRGTQAMIATQRYDAVLSPTLALPPQRPEWFKELGEETDLKRQFLACPYPAAQNVTGQPSANVPLHWSDEGLPIGVMLTGRLGEDAQLLSLCAQLEAARPWAARWPDL</sequence>
<evidence type="ECO:0000313" key="4">
    <source>
        <dbReference type="Proteomes" id="UP000481109"/>
    </source>
</evidence>
<protein>
    <submittedName>
        <fullName evidence="3">Amidase</fullName>
    </submittedName>
</protein>
<dbReference type="InterPro" id="IPR023631">
    <property type="entry name" value="Amidase_dom"/>
</dbReference>
<dbReference type="SUPFAM" id="SSF75304">
    <property type="entry name" value="Amidase signature (AS) enzymes"/>
    <property type="match status" value="1"/>
</dbReference>
<dbReference type="Pfam" id="PF01425">
    <property type="entry name" value="Amidase"/>
    <property type="match status" value="1"/>
</dbReference>
<evidence type="ECO:0000259" key="2">
    <source>
        <dbReference type="Pfam" id="PF01425"/>
    </source>
</evidence>
<keyword evidence="4" id="KW-1185">Reference proteome</keyword>
<dbReference type="InterPro" id="IPR020556">
    <property type="entry name" value="Amidase_CS"/>
</dbReference>
<evidence type="ECO:0000256" key="1">
    <source>
        <dbReference type="ARBA" id="ARBA00009199"/>
    </source>
</evidence>
<proteinExistence type="inferred from homology"/>
<accession>A0A6G4XUW4</accession>
<dbReference type="InterPro" id="IPR036928">
    <property type="entry name" value="AS_sf"/>
</dbReference>
<evidence type="ECO:0000313" key="3">
    <source>
        <dbReference type="EMBL" id="NGO80560.1"/>
    </source>
</evidence>
<name>A0A6G4XUW4_9ACTN</name>
<dbReference type="EMBL" id="JAAKZW010000227">
    <property type="protein sequence ID" value="NGO80560.1"/>
    <property type="molecule type" value="Genomic_DNA"/>
</dbReference>
<dbReference type="RefSeq" id="WP_165335976.1">
    <property type="nucleotide sequence ID" value="NZ_JAAKZW010000227.1"/>
</dbReference>
<reference evidence="3 4" key="1">
    <citation type="submission" date="2020-02" db="EMBL/GenBank/DDBJ databases">
        <title>Whole-genome analyses of novel actinobacteria.</title>
        <authorList>
            <person name="Sahin N."/>
            <person name="Tokatli A."/>
        </authorList>
    </citation>
    <scope>NUCLEOTIDE SEQUENCE [LARGE SCALE GENOMIC DNA]</scope>
    <source>
        <strain evidence="3 4">YC504</strain>
    </source>
</reference>
<dbReference type="GO" id="GO:0003824">
    <property type="term" value="F:catalytic activity"/>
    <property type="evidence" value="ECO:0007669"/>
    <property type="project" value="InterPro"/>
</dbReference>
<organism evidence="3 4">
    <name type="scientific">Streptomyces mesophilus</name>
    <dbReference type="NCBI Taxonomy" id="1775132"/>
    <lineage>
        <taxon>Bacteria</taxon>
        <taxon>Bacillati</taxon>
        <taxon>Actinomycetota</taxon>
        <taxon>Actinomycetes</taxon>
        <taxon>Kitasatosporales</taxon>
        <taxon>Streptomycetaceae</taxon>
        <taxon>Streptomyces</taxon>
    </lineage>
</organism>
<feature type="domain" description="Amidase" evidence="2">
    <location>
        <begin position="36"/>
        <end position="458"/>
    </location>
</feature>